<accession>A0ABW1Z5I8</accession>
<comment type="pathway">
    <text evidence="1">Cofactor biosynthesis; thiamine diphosphate biosynthesis.</text>
</comment>
<evidence type="ECO:0000313" key="5">
    <source>
        <dbReference type="Proteomes" id="UP001596391"/>
    </source>
</evidence>
<dbReference type="InterPro" id="IPR029056">
    <property type="entry name" value="Ribokinase-like"/>
</dbReference>
<evidence type="ECO:0000256" key="2">
    <source>
        <dbReference type="ARBA" id="ARBA00012135"/>
    </source>
</evidence>
<proteinExistence type="predicted"/>
<evidence type="ECO:0000259" key="3">
    <source>
        <dbReference type="Pfam" id="PF08543"/>
    </source>
</evidence>
<dbReference type="PANTHER" id="PTHR20858">
    <property type="entry name" value="PHOSPHOMETHYLPYRIMIDINE KINASE"/>
    <property type="match status" value="1"/>
</dbReference>
<keyword evidence="4" id="KW-0418">Kinase</keyword>
<dbReference type="Gene3D" id="3.40.1190.20">
    <property type="match status" value="1"/>
</dbReference>
<dbReference type="GO" id="GO:0008972">
    <property type="term" value="F:phosphomethylpyrimidine kinase activity"/>
    <property type="evidence" value="ECO:0007669"/>
    <property type="project" value="UniProtKB-EC"/>
</dbReference>
<name>A0ABW1Z5I8_9BACT</name>
<feature type="domain" description="Pyridoxamine kinase/Phosphomethylpyrimidine kinase" evidence="3">
    <location>
        <begin position="19"/>
        <end position="263"/>
    </location>
</feature>
<sequence>MPSLRPAKPPVALTVAGFDPSSGAGITADLAAFAAHGLFGTSAITVLTVQSTLGVAATEALRPTLLEQTLAHLAKDILPQGIKIGALGTPDLAEKLFFFLGEHPGIPVVFDPVFVSSSGKALFPVEAMEPLHEGLMRRVSWITPNWRELALLSEEVVRSLDDAGSAAEKLSSRHPHLNIVATGGDQEAPVDFVRFADGRVEVFEGQHIVSNNTHGTGCAFSSALLSRLVLGYEPAESVKLAKEYVAEAIRRAPGIGNGKGPLNLMWPLRRT</sequence>
<protein>
    <recommendedName>
        <fullName evidence="2">hydroxymethylpyrimidine kinase</fullName>
        <ecNumber evidence="2">2.7.1.49</ecNumber>
    </recommendedName>
</protein>
<dbReference type="InterPro" id="IPR013749">
    <property type="entry name" value="PM/HMP-P_kinase-1"/>
</dbReference>
<dbReference type="RefSeq" id="WP_263372323.1">
    <property type="nucleotide sequence ID" value="NZ_JAGSYD010000004.1"/>
</dbReference>
<reference evidence="5" key="1">
    <citation type="journal article" date="2019" name="Int. J. Syst. Evol. Microbiol.">
        <title>The Global Catalogue of Microorganisms (GCM) 10K type strain sequencing project: providing services to taxonomists for standard genome sequencing and annotation.</title>
        <authorList>
            <consortium name="The Broad Institute Genomics Platform"/>
            <consortium name="The Broad Institute Genome Sequencing Center for Infectious Disease"/>
            <person name="Wu L."/>
            <person name="Ma J."/>
        </authorList>
    </citation>
    <scope>NUCLEOTIDE SEQUENCE [LARGE SCALE GENOMIC DNA]</scope>
    <source>
        <strain evidence="5">CGMCC 1.16026</strain>
    </source>
</reference>
<dbReference type="Pfam" id="PF08543">
    <property type="entry name" value="Phos_pyr_kin"/>
    <property type="match status" value="1"/>
</dbReference>
<dbReference type="GO" id="GO:0008902">
    <property type="term" value="F:hydroxymethylpyrimidine kinase activity"/>
    <property type="evidence" value="ECO:0007669"/>
    <property type="project" value="UniProtKB-EC"/>
</dbReference>
<dbReference type="PANTHER" id="PTHR20858:SF17">
    <property type="entry name" value="HYDROXYMETHYLPYRIMIDINE_PHOSPHOMETHYLPYRIMIDINE KINASE THI20-RELATED"/>
    <property type="match status" value="1"/>
</dbReference>
<organism evidence="4 5">
    <name type="scientific">Granulicella cerasi</name>
    <dbReference type="NCBI Taxonomy" id="741063"/>
    <lineage>
        <taxon>Bacteria</taxon>
        <taxon>Pseudomonadati</taxon>
        <taxon>Acidobacteriota</taxon>
        <taxon>Terriglobia</taxon>
        <taxon>Terriglobales</taxon>
        <taxon>Acidobacteriaceae</taxon>
        <taxon>Granulicella</taxon>
    </lineage>
</organism>
<evidence type="ECO:0000313" key="4">
    <source>
        <dbReference type="EMBL" id="MFC6644389.1"/>
    </source>
</evidence>
<gene>
    <name evidence="4" type="primary">thiD</name>
    <name evidence="4" type="ORF">ACFQBQ_02030</name>
</gene>
<dbReference type="EC" id="2.7.1.49" evidence="2"/>
<keyword evidence="5" id="KW-1185">Reference proteome</keyword>
<dbReference type="InterPro" id="IPR004399">
    <property type="entry name" value="HMP/HMP-P_kinase_dom"/>
</dbReference>
<dbReference type="Proteomes" id="UP001596391">
    <property type="component" value="Unassembled WGS sequence"/>
</dbReference>
<comment type="caution">
    <text evidence="4">The sequence shown here is derived from an EMBL/GenBank/DDBJ whole genome shotgun (WGS) entry which is preliminary data.</text>
</comment>
<dbReference type="SUPFAM" id="SSF53613">
    <property type="entry name" value="Ribokinase-like"/>
    <property type="match status" value="1"/>
</dbReference>
<dbReference type="EMBL" id="JBHSWI010000001">
    <property type="protein sequence ID" value="MFC6644389.1"/>
    <property type="molecule type" value="Genomic_DNA"/>
</dbReference>
<keyword evidence="4" id="KW-0808">Transferase</keyword>
<dbReference type="NCBIfam" id="TIGR00097">
    <property type="entry name" value="HMP-P_kinase"/>
    <property type="match status" value="1"/>
</dbReference>
<dbReference type="CDD" id="cd01169">
    <property type="entry name" value="HMPP_kinase"/>
    <property type="match status" value="1"/>
</dbReference>
<evidence type="ECO:0000256" key="1">
    <source>
        <dbReference type="ARBA" id="ARBA00004948"/>
    </source>
</evidence>